<dbReference type="Proteomes" id="UP000281261">
    <property type="component" value="Unassembled WGS sequence"/>
</dbReference>
<dbReference type="InterPro" id="IPR025159">
    <property type="entry name" value="AbiEi_N"/>
</dbReference>
<gene>
    <name evidence="2" type="ORF">DRH29_04050</name>
</gene>
<proteinExistence type="predicted"/>
<evidence type="ECO:0000313" key="3">
    <source>
        <dbReference type="Proteomes" id="UP000281261"/>
    </source>
</evidence>
<reference evidence="2 3" key="1">
    <citation type="submission" date="2018-06" db="EMBL/GenBank/DDBJ databases">
        <title>Extensive metabolic versatility and redundancy in microbially diverse, dynamic hydrothermal sediments.</title>
        <authorList>
            <person name="Dombrowski N."/>
            <person name="Teske A."/>
            <person name="Baker B.J."/>
        </authorList>
    </citation>
    <scope>NUCLEOTIDE SEQUENCE [LARGE SCALE GENOMIC DNA]</scope>
    <source>
        <strain evidence="2">B79_G16</strain>
    </source>
</reference>
<accession>A0A420ZBV2</accession>
<evidence type="ECO:0000313" key="2">
    <source>
        <dbReference type="EMBL" id="RLC36676.1"/>
    </source>
</evidence>
<dbReference type="AlphaFoldDB" id="A0A420ZBV2"/>
<sequence>MRKRSDRSEEAQTIFRNHGGILRMSEALEFGITRTMLYSMLDSGLIERLHRGLYRLTDLPSLGNPDLVAVSRKAPNAIICLISALAFHEVTTHIPHEVQIAIRRHTRQPRIAYPPTRVFYFSEQAINAGVEKHLIDGAEVRIFSAAKTVADCFKYRNKIGLDVAVEALKMLHESRRLIPNEIMKFAAVCRVEKVIRPYLEALL</sequence>
<evidence type="ECO:0000259" key="1">
    <source>
        <dbReference type="Pfam" id="PF13338"/>
    </source>
</evidence>
<protein>
    <submittedName>
        <fullName evidence="2">Transcriptional regulator</fullName>
    </submittedName>
</protein>
<dbReference type="Pfam" id="PF13338">
    <property type="entry name" value="AbiEi_4"/>
    <property type="match status" value="1"/>
</dbReference>
<name>A0A420ZBV2_UNCK3</name>
<feature type="domain" description="AbiEi antitoxin N-terminal" evidence="1">
    <location>
        <begin position="12"/>
        <end position="57"/>
    </location>
</feature>
<comment type="caution">
    <text evidence="2">The sequence shown here is derived from an EMBL/GenBank/DDBJ whole genome shotgun (WGS) entry which is preliminary data.</text>
</comment>
<organism evidence="2 3">
    <name type="scientific">candidate division Kazan bacterium</name>
    <dbReference type="NCBI Taxonomy" id="2202143"/>
    <lineage>
        <taxon>Bacteria</taxon>
        <taxon>Bacteria division Kazan-3B-28</taxon>
    </lineage>
</organism>
<dbReference type="EMBL" id="QMNG01000037">
    <property type="protein sequence ID" value="RLC36676.1"/>
    <property type="molecule type" value="Genomic_DNA"/>
</dbReference>